<dbReference type="Pfam" id="PF00196">
    <property type="entry name" value="GerE"/>
    <property type="match status" value="1"/>
</dbReference>
<evidence type="ECO:0000313" key="6">
    <source>
        <dbReference type="Proteomes" id="UP001566476"/>
    </source>
</evidence>
<keyword evidence="3" id="KW-0804">Transcription</keyword>
<feature type="domain" description="HTH luxR-type" evidence="4">
    <location>
        <begin position="300"/>
        <end position="365"/>
    </location>
</feature>
<dbReference type="SMART" id="SM00421">
    <property type="entry name" value="HTH_LUXR"/>
    <property type="match status" value="1"/>
</dbReference>
<comment type="caution">
    <text evidence="5">The sequence shown here is derived from an EMBL/GenBank/DDBJ whole genome shotgun (WGS) entry which is preliminary data.</text>
</comment>
<protein>
    <submittedName>
        <fullName evidence="5">Response regulator transcription factor</fullName>
    </submittedName>
</protein>
<dbReference type="PRINTS" id="PR00038">
    <property type="entry name" value="HTHLUXR"/>
</dbReference>
<dbReference type="Gene3D" id="1.10.10.10">
    <property type="entry name" value="Winged helix-like DNA-binding domain superfamily/Winged helix DNA-binding domain"/>
    <property type="match status" value="1"/>
</dbReference>
<evidence type="ECO:0000256" key="2">
    <source>
        <dbReference type="ARBA" id="ARBA00023125"/>
    </source>
</evidence>
<dbReference type="PANTHER" id="PTHR44688:SF16">
    <property type="entry name" value="DNA-BINDING TRANSCRIPTIONAL ACTIVATOR DEVR_DOSR"/>
    <property type="match status" value="1"/>
</dbReference>
<evidence type="ECO:0000259" key="4">
    <source>
        <dbReference type="PROSITE" id="PS50043"/>
    </source>
</evidence>
<name>A0ABV4I7E0_9ACTN</name>
<gene>
    <name evidence="5" type="ORF">AB2L28_15445</name>
</gene>
<organism evidence="5 6">
    <name type="scientific">Kineococcus mangrovi</name>
    <dbReference type="NCBI Taxonomy" id="1660183"/>
    <lineage>
        <taxon>Bacteria</taxon>
        <taxon>Bacillati</taxon>
        <taxon>Actinomycetota</taxon>
        <taxon>Actinomycetes</taxon>
        <taxon>Kineosporiales</taxon>
        <taxon>Kineosporiaceae</taxon>
        <taxon>Kineococcus</taxon>
    </lineage>
</organism>
<dbReference type="RefSeq" id="WP_370719872.1">
    <property type="nucleotide sequence ID" value="NZ_JBGGTQ010000007.1"/>
</dbReference>
<dbReference type="CDD" id="cd06170">
    <property type="entry name" value="LuxR_C_like"/>
    <property type="match status" value="1"/>
</dbReference>
<evidence type="ECO:0000313" key="5">
    <source>
        <dbReference type="EMBL" id="MEZ0493633.1"/>
    </source>
</evidence>
<dbReference type="PANTHER" id="PTHR44688">
    <property type="entry name" value="DNA-BINDING TRANSCRIPTIONAL ACTIVATOR DEVR_DOSR"/>
    <property type="match status" value="1"/>
</dbReference>
<dbReference type="Proteomes" id="UP001566476">
    <property type="component" value="Unassembled WGS sequence"/>
</dbReference>
<keyword evidence="2" id="KW-0238">DNA-binding</keyword>
<evidence type="ECO:0000256" key="3">
    <source>
        <dbReference type="ARBA" id="ARBA00023163"/>
    </source>
</evidence>
<dbReference type="SUPFAM" id="SSF46894">
    <property type="entry name" value="C-terminal effector domain of the bipartite response regulators"/>
    <property type="match status" value="1"/>
</dbReference>
<dbReference type="PROSITE" id="PS00622">
    <property type="entry name" value="HTH_LUXR_1"/>
    <property type="match status" value="1"/>
</dbReference>
<evidence type="ECO:0000256" key="1">
    <source>
        <dbReference type="ARBA" id="ARBA00023015"/>
    </source>
</evidence>
<proteinExistence type="predicted"/>
<accession>A0ABV4I7E0</accession>
<dbReference type="InterPro" id="IPR000792">
    <property type="entry name" value="Tscrpt_reg_LuxR_C"/>
</dbReference>
<dbReference type="EMBL" id="JBGGTQ010000007">
    <property type="protein sequence ID" value="MEZ0493633.1"/>
    <property type="molecule type" value="Genomic_DNA"/>
</dbReference>
<dbReference type="PROSITE" id="PS50043">
    <property type="entry name" value="HTH_LUXR_2"/>
    <property type="match status" value="1"/>
</dbReference>
<sequence length="383" mass="40462">MRSTPVERTRAQLLTVARAGLDTPTFVAATLETVARAVPFSAACLATTDPATRLVTSAFKAGTMSSVDAAEDARWAFHEYVADDLYDYRDLLTREGAVMTTHVETHGDPLRSSRFENFFQPTWSVTDELRSAATADGDLWAFLALFRDENGRTRTFNEAEMEFVSSIATTVARGVRASLVTTLVAAGPGGVATGAGPGVLLVDAAGEVLSANGEAHDRIAALGGGSLGSTPLPMPVQSVVNAAQRFGRGQEHWAPRVRMRTVSGRWVVVSASPMTSFGAGVPSTTAVTVEDAGATDVLPLVVAAHGLTGREREVVRLVLRGVSTAEIGRALHLSAYTVQDHLKAVFDKVGVRSRRELAARVFAEEYVPRMGAGGSPGASGFFA</sequence>
<reference evidence="5 6" key="1">
    <citation type="submission" date="2024-07" db="EMBL/GenBank/DDBJ databases">
        <authorList>
            <person name="Thanompreechachai J."/>
            <person name="Duangmal K."/>
        </authorList>
    </citation>
    <scope>NUCLEOTIDE SEQUENCE [LARGE SCALE GENOMIC DNA]</scope>
    <source>
        <strain evidence="5 6">TBRC 1896</strain>
    </source>
</reference>
<dbReference type="InterPro" id="IPR016032">
    <property type="entry name" value="Sig_transdc_resp-reg_C-effctor"/>
</dbReference>
<keyword evidence="1" id="KW-0805">Transcription regulation</keyword>
<keyword evidence="6" id="KW-1185">Reference proteome</keyword>
<dbReference type="InterPro" id="IPR036388">
    <property type="entry name" value="WH-like_DNA-bd_sf"/>
</dbReference>